<evidence type="ECO:0000313" key="3">
    <source>
        <dbReference type="Proteomes" id="UP000749559"/>
    </source>
</evidence>
<reference evidence="2" key="1">
    <citation type="submission" date="2022-03" db="EMBL/GenBank/DDBJ databases">
        <authorList>
            <person name="Martin C."/>
        </authorList>
    </citation>
    <scope>NUCLEOTIDE SEQUENCE</scope>
</reference>
<dbReference type="InterPro" id="IPR007325">
    <property type="entry name" value="KFase/CYL"/>
</dbReference>
<sequence length="287" mass="32052">MMNKEGLVALSMIMVSSVHCAMIDMTHTLNGDAVYFPEYMKFNMLNTMNGSFEDAPYVYMNDLELSEHLGTHIDAPVHYGLGAKMLHELKLSELHGPGVVIDNREKAQKDPNAFVDIADLQLWEKEFGEIPEGAVIIQNSGWGKYWGDRDKFVGPNRTDGEGPLFQTPGFHPDAVKWLLQYRDVNGFVVEGISCDSGVNAKTFMAHRVMFKKEKWCVENAANVNKIPQHGSEVYVMPAKIENGSGGPVRMFAIWDEVAPWHNANDANGGAMISIFMLACHFSILHMV</sequence>
<dbReference type="InterPro" id="IPR037175">
    <property type="entry name" value="KFase_sf"/>
</dbReference>
<dbReference type="Gene3D" id="3.50.30.50">
    <property type="entry name" value="Putative cyclase"/>
    <property type="match status" value="1"/>
</dbReference>
<evidence type="ECO:0000256" key="1">
    <source>
        <dbReference type="ARBA" id="ARBA00007865"/>
    </source>
</evidence>
<organism evidence="2 3">
    <name type="scientific">Owenia fusiformis</name>
    <name type="common">Polychaete worm</name>
    <dbReference type="NCBI Taxonomy" id="6347"/>
    <lineage>
        <taxon>Eukaryota</taxon>
        <taxon>Metazoa</taxon>
        <taxon>Spiralia</taxon>
        <taxon>Lophotrochozoa</taxon>
        <taxon>Annelida</taxon>
        <taxon>Polychaeta</taxon>
        <taxon>Sedentaria</taxon>
        <taxon>Canalipalpata</taxon>
        <taxon>Sabellida</taxon>
        <taxon>Oweniida</taxon>
        <taxon>Oweniidae</taxon>
        <taxon>Owenia</taxon>
    </lineage>
</organism>
<dbReference type="GO" id="GO:0004061">
    <property type="term" value="F:arylformamidase activity"/>
    <property type="evidence" value="ECO:0007669"/>
    <property type="project" value="InterPro"/>
</dbReference>
<gene>
    <name evidence="2" type="ORF">OFUS_LOCUS14464</name>
</gene>
<evidence type="ECO:0000313" key="2">
    <source>
        <dbReference type="EMBL" id="CAH1789032.1"/>
    </source>
</evidence>
<dbReference type="SUPFAM" id="SSF102198">
    <property type="entry name" value="Putative cyclase"/>
    <property type="match status" value="1"/>
</dbReference>
<dbReference type="Proteomes" id="UP000749559">
    <property type="component" value="Unassembled WGS sequence"/>
</dbReference>
<dbReference type="GO" id="GO:0019441">
    <property type="term" value="P:L-tryptophan catabolic process to kynurenine"/>
    <property type="evidence" value="ECO:0007669"/>
    <property type="project" value="InterPro"/>
</dbReference>
<name>A0A8J1Y498_OWEFU</name>
<dbReference type="OrthoDB" id="7108654at2759"/>
<dbReference type="PANTHER" id="PTHR31118:SF12">
    <property type="entry name" value="CYCLASE-LIKE PROTEIN 2"/>
    <property type="match status" value="1"/>
</dbReference>
<protein>
    <submittedName>
        <fullName evidence="2">Uncharacterized protein</fullName>
    </submittedName>
</protein>
<dbReference type="AlphaFoldDB" id="A0A8J1Y498"/>
<proteinExistence type="inferred from homology"/>
<accession>A0A8J1Y498</accession>
<comment type="caution">
    <text evidence="2">The sequence shown here is derived from an EMBL/GenBank/DDBJ whole genome shotgun (WGS) entry which is preliminary data.</text>
</comment>
<keyword evidence="3" id="KW-1185">Reference proteome</keyword>
<dbReference type="Pfam" id="PF04199">
    <property type="entry name" value="Cyclase"/>
    <property type="match status" value="1"/>
</dbReference>
<dbReference type="PANTHER" id="PTHR31118">
    <property type="entry name" value="CYCLASE-LIKE PROTEIN 2"/>
    <property type="match status" value="1"/>
</dbReference>
<comment type="similarity">
    <text evidence="1">Belongs to the Cyclase 1 superfamily.</text>
</comment>
<dbReference type="EMBL" id="CAIIXF020000007">
    <property type="protein sequence ID" value="CAH1789032.1"/>
    <property type="molecule type" value="Genomic_DNA"/>
</dbReference>